<protein>
    <submittedName>
        <fullName evidence="1">Uncharacterized protein</fullName>
    </submittedName>
</protein>
<accession>A0A6C0F5N2</accession>
<organism evidence="1">
    <name type="scientific">viral metagenome</name>
    <dbReference type="NCBI Taxonomy" id="1070528"/>
    <lineage>
        <taxon>unclassified sequences</taxon>
        <taxon>metagenomes</taxon>
        <taxon>organismal metagenomes</taxon>
    </lineage>
</organism>
<reference evidence="1" key="1">
    <citation type="journal article" date="2020" name="Nature">
        <title>Giant virus diversity and host interactions through global metagenomics.</title>
        <authorList>
            <person name="Schulz F."/>
            <person name="Roux S."/>
            <person name="Paez-Espino D."/>
            <person name="Jungbluth S."/>
            <person name="Walsh D.A."/>
            <person name="Denef V.J."/>
            <person name="McMahon K.D."/>
            <person name="Konstantinidis K.T."/>
            <person name="Eloe-Fadrosh E.A."/>
            <person name="Kyrpides N.C."/>
            <person name="Woyke T."/>
        </authorList>
    </citation>
    <scope>NUCLEOTIDE SEQUENCE</scope>
    <source>
        <strain evidence="1">GVMAG-M-3300009163-63</strain>
    </source>
</reference>
<sequence>MFGVVNQLYLCNQERSRELSDRITVRNVPSAPLQPQYSMRPVLTKYSIMPILDQRATPTVAMGEYPQFSPETTFNPGNAQAPWSGFSSNINTESTLRNQFFALQKCEQAEYVPSSKSDLFNVHVPENYVQQPYPDLFNRQQFCPHNPNEHNIANKFFNNSTRNDIRNL</sequence>
<proteinExistence type="predicted"/>
<evidence type="ECO:0000313" key="1">
    <source>
        <dbReference type="EMBL" id="QHT34475.1"/>
    </source>
</evidence>
<dbReference type="AlphaFoldDB" id="A0A6C0F5N2"/>
<name>A0A6C0F5N2_9ZZZZ</name>
<dbReference type="EMBL" id="MN739000">
    <property type="protein sequence ID" value="QHT34475.1"/>
    <property type="molecule type" value="Genomic_DNA"/>
</dbReference>